<dbReference type="InterPro" id="IPR051575">
    <property type="entry name" value="Myb-like_DNA-bd"/>
</dbReference>
<feature type="domain" description="HTH myb-type" evidence="9">
    <location>
        <begin position="1"/>
        <end position="50"/>
    </location>
</feature>
<dbReference type="SUPFAM" id="SSF57667">
    <property type="entry name" value="beta-beta-alpha zinc fingers"/>
    <property type="match status" value="1"/>
</dbReference>
<dbReference type="GO" id="GO:0000978">
    <property type="term" value="F:RNA polymerase II cis-regulatory region sequence-specific DNA binding"/>
    <property type="evidence" value="ECO:0007669"/>
    <property type="project" value="TreeGrafter"/>
</dbReference>
<evidence type="ECO:0000313" key="10">
    <source>
        <dbReference type="EMBL" id="EKM83499.1"/>
    </source>
</evidence>
<reference evidence="11" key="1">
    <citation type="journal article" date="2012" name="Proc. Natl. Acad. Sci. U.S.A.">
        <title>Genome sequence of the button mushroom Agaricus bisporus reveals mechanisms governing adaptation to a humic-rich ecological niche.</title>
        <authorList>
            <person name="Morin E."/>
            <person name="Kohler A."/>
            <person name="Baker A.R."/>
            <person name="Foulongne-Oriol M."/>
            <person name="Lombard V."/>
            <person name="Nagy L.G."/>
            <person name="Ohm R.A."/>
            <person name="Patyshakuliyeva A."/>
            <person name="Brun A."/>
            <person name="Aerts A.L."/>
            <person name="Bailey A.M."/>
            <person name="Billette C."/>
            <person name="Coutinho P.M."/>
            <person name="Deakin G."/>
            <person name="Doddapaneni H."/>
            <person name="Floudas D."/>
            <person name="Grimwood J."/>
            <person name="Hilden K."/>
            <person name="Kuees U."/>
            <person name="LaButti K.M."/>
            <person name="Lapidus A."/>
            <person name="Lindquist E.A."/>
            <person name="Lucas S.M."/>
            <person name="Murat C."/>
            <person name="Riley R.W."/>
            <person name="Salamov A.A."/>
            <person name="Schmutz J."/>
            <person name="Subramanian V."/>
            <person name="Woesten H.A.B."/>
            <person name="Xu J."/>
            <person name="Eastwood D.C."/>
            <person name="Foster G.D."/>
            <person name="Sonnenberg A.S."/>
            <person name="Cullen D."/>
            <person name="de Vries R.P."/>
            <person name="Lundell T."/>
            <person name="Hibbett D.S."/>
            <person name="Henrissat B."/>
            <person name="Burton K.S."/>
            <person name="Kerrigan R.W."/>
            <person name="Challen M.P."/>
            <person name="Grigoriev I.V."/>
            <person name="Martin F."/>
        </authorList>
    </citation>
    <scope>NUCLEOTIDE SEQUENCE [LARGE SCALE GENOMIC DNA]</scope>
    <source>
        <strain evidence="11">JB137-S8 / ATCC MYA-4627 / FGSC 10392</strain>
    </source>
</reference>
<dbReference type="KEGG" id="abp:AGABI1DRAFT123827"/>
<feature type="compositionally biased region" description="Low complexity" evidence="6">
    <location>
        <begin position="168"/>
        <end position="189"/>
    </location>
</feature>
<dbReference type="PROSITE" id="PS50090">
    <property type="entry name" value="MYB_LIKE"/>
    <property type="match status" value="3"/>
</dbReference>
<gene>
    <name evidence="10" type="ORF">AGABI1DRAFT_123827</name>
</gene>
<dbReference type="PROSITE" id="PS00028">
    <property type="entry name" value="ZINC_FINGER_C2H2_1"/>
    <property type="match status" value="1"/>
</dbReference>
<dbReference type="PANTHER" id="PTHR46621:SF1">
    <property type="entry name" value="SNRNA-ACTIVATING PROTEIN COMPLEX SUBUNIT 4"/>
    <property type="match status" value="1"/>
</dbReference>
<dbReference type="OrthoDB" id="2143914at2759"/>
<keyword evidence="5" id="KW-0862">Zinc</keyword>
<evidence type="ECO:0000313" key="11">
    <source>
        <dbReference type="Proteomes" id="UP000008493"/>
    </source>
</evidence>
<dbReference type="InterPro" id="IPR017930">
    <property type="entry name" value="Myb_dom"/>
</dbReference>
<proteinExistence type="predicted"/>
<feature type="compositionally biased region" description="Polar residues" evidence="6">
    <location>
        <begin position="201"/>
        <end position="221"/>
    </location>
</feature>
<feature type="region of interest" description="Disordered" evidence="6">
    <location>
        <begin position="168"/>
        <end position="245"/>
    </location>
</feature>
<dbReference type="SUPFAM" id="SSF46689">
    <property type="entry name" value="Homeodomain-like"/>
    <property type="match status" value="2"/>
</dbReference>
<dbReference type="Proteomes" id="UP000008493">
    <property type="component" value="Unassembled WGS sequence"/>
</dbReference>
<dbReference type="GO" id="GO:0019185">
    <property type="term" value="C:snRNA-activating protein complex"/>
    <property type="evidence" value="ECO:0007669"/>
    <property type="project" value="TreeGrafter"/>
</dbReference>
<dbReference type="SMART" id="SM00717">
    <property type="entry name" value="SANT"/>
    <property type="match status" value="3"/>
</dbReference>
<dbReference type="InParanoid" id="K5W9F1"/>
<feature type="domain" description="Myb-like" evidence="7">
    <location>
        <begin position="9"/>
        <end position="54"/>
    </location>
</feature>
<dbReference type="eggNOG" id="KOG0048">
    <property type="taxonomic scope" value="Eukaryota"/>
</dbReference>
<feature type="domain" description="C2H2-type" evidence="8">
    <location>
        <begin position="603"/>
        <end position="630"/>
    </location>
</feature>
<keyword evidence="1" id="KW-0805">Transcription regulation</keyword>
<evidence type="ECO:0000256" key="1">
    <source>
        <dbReference type="ARBA" id="ARBA00023015"/>
    </source>
</evidence>
<dbReference type="CDD" id="cd00167">
    <property type="entry name" value="SANT"/>
    <property type="match status" value="2"/>
</dbReference>
<dbReference type="InterPro" id="IPR001005">
    <property type="entry name" value="SANT/Myb"/>
</dbReference>
<dbReference type="GeneID" id="18826042"/>
<evidence type="ECO:0000256" key="5">
    <source>
        <dbReference type="PROSITE-ProRule" id="PRU00042"/>
    </source>
</evidence>
<dbReference type="SMART" id="SM00355">
    <property type="entry name" value="ZnF_C2H2"/>
    <property type="match status" value="3"/>
</dbReference>
<feature type="domain" description="Myb-like" evidence="7">
    <location>
        <begin position="106"/>
        <end position="155"/>
    </location>
</feature>
<feature type="domain" description="C2H2-type" evidence="8">
    <location>
        <begin position="663"/>
        <end position="693"/>
    </location>
</feature>
<keyword evidence="5" id="KW-0863">Zinc-finger</keyword>
<dbReference type="GO" id="GO:0042796">
    <property type="term" value="P:snRNA transcription by RNA polymerase III"/>
    <property type="evidence" value="ECO:0007669"/>
    <property type="project" value="TreeGrafter"/>
</dbReference>
<evidence type="ECO:0000259" key="8">
    <source>
        <dbReference type="PROSITE" id="PS50157"/>
    </source>
</evidence>
<feature type="region of interest" description="Disordered" evidence="6">
    <location>
        <begin position="472"/>
        <end position="509"/>
    </location>
</feature>
<evidence type="ECO:0000259" key="7">
    <source>
        <dbReference type="PROSITE" id="PS50090"/>
    </source>
</evidence>
<keyword evidence="11" id="KW-1185">Reference proteome</keyword>
<keyword evidence="5" id="KW-0479">Metal-binding</keyword>
<dbReference type="OMA" id="YHLQISK"/>
<dbReference type="RefSeq" id="XP_007325425.1">
    <property type="nucleotide sequence ID" value="XM_007325363.1"/>
</dbReference>
<dbReference type="EMBL" id="JH971385">
    <property type="protein sequence ID" value="EKM83499.1"/>
    <property type="molecule type" value="Genomic_DNA"/>
</dbReference>
<organism evidence="10 11">
    <name type="scientific">Agaricus bisporus var. burnettii (strain JB137-S8 / ATCC MYA-4627 / FGSC 10392)</name>
    <name type="common">White button mushroom</name>
    <dbReference type="NCBI Taxonomy" id="597362"/>
    <lineage>
        <taxon>Eukaryota</taxon>
        <taxon>Fungi</taxon>
        <taxon>Dikarya</taxon>
        <taxon>Basidiomycota</taxon>
        <taxon>Agaricomycotina</taxon>
        <taxon>Agaricomycetes</taxon>
        <taxon>Agaricomycetidae</taxon>
        <taxon>Agaricales</taxon>
        <taxon>Agaricineae</taxon>
        <taxon>Agaricaceae</taxon>
        <taxon>Agaricus</taxon>
    </lineage>
</organism>
<dbReference type="PANTHER" id="PTHR46621">
    <property type="entry name" value="SNRNA-ACTIVATING PROTEIN COMPLEX SUBUNIT 4"/>
    <property type="match status" value="1"/>
</dbReference>
<dbReference type="GO" id="GO:0008270">
    <property type="term" value="F:zinc ion binding"/>
    <property type="evidence" value="ECO:0007669"/>
    <property type="project" value="UniProtKB-KW"/>
</dbReference>
<dbReference type="Gene3D" id="1.10.10.60">
    <property type="entry name" value="Homeodomain-like"/>
    <property type="match status" value="3"/>
</dbReference>
<dbReference type="GO" id="GO:0001006">
    <property type="term" value="F:RNA polymerase III type 3 promoter sequence-specific DNA binding"/>
    <property type="evidence" value="ECO:0007669"/>
    <property type="project" value="TreeGrafter"/>
</dbReference>
<evidence type="ECO:0000256" key="2">
    <source>
        <dbReference type="ARBA" id="ARBA00023125"/>
    </source>
</evidence>
<feature type="domain" description="HTH myb-type" evidence="9">
    <location>
        <begin position="55"/>
        <end position="109"/>
    </location>
</feature>
<dbReference type="PROSITE" id="PS51294">
    <property type="entry name" value="HTH_MYB"/>
    <property type="match status" value="3"/>
</dbReference>
<dbReference type="STRING" id="597362.K5W9F1"/>
<protein>
    <submittedName>
        <fullName evidence="10">Uncharacterized protein</fullName>
    </submittedName>
</protein>
<dbReference type="AlphaFoldDB" id="K5W9F1"/>
<feature type="domain" description="Myb-like" evidence="7">
    <location>
        <begin position="55"/>
        <end position="105"/>
    </location>
</feature>
<feature type="compositionally biased region" description="Low complexity" evidence="6">
    <location>
        <begin position="487"/>
        <end position="499"/>
    </location>
</feature>
<dbReference type="GO" id="GO:0042795">
    <property type="term" value="P:snRNA transcription by RNA polymerase II"/>
    <property type="evidence" value="ECO:0007669"/>
    <property type="project" value="TreeGrafter"/>
</dbReference>
<evidence type="ECO:0000256" key="4">
    <source>
        <dbReference type="ARBA" id="ARBA00023242"/>
    </source>
</evidence>
<sequence>MAERNIGRPWTEQEDQLLKDAVAEHGEHDNWKNIALCIPGRTNKACRKRWLHSLSPNLKKTAWTPEEDKLLMELHDQHGAKWSTIARSIPGRTDDACSKRYREALNPSLKKDEWTSEEDAKLLKVFGRIGGKWGQIGQEMQRSGLGCRNRWRLLERKKAAALRAGAQVIASSSVSDSSSKDCSSSPSVVLPNDRTLPPPEQNQALSSPTKSPRAPSLTQVAPTVEDKSTAETQTTDSEASQSSSALELWPPYFPPESYPIHGPFSPSHSFQLPSPQLVPVSPNIAPFQFSSSSLSTALSAPPQLHRPLPPVPDESPLMALEMNSDLFSSTDHASNAEHLCENDDSLMSLDDPLPSVTTETAPSVEQFSSALLPPVYTSPLLQQPVSFNSQHPSIPISPTSHSDDIPTQMDQFQVSDIWKSPGPLSDFLVPLLEHSPQVNNDTRLQVDANFDDFSSASSTPCLFPSSLSATSSPNVSSPVDLPNSEQSGSSTGSLLFSTSRESMRSFQPVRHRRPIPTKKLLKNGTPMRLSSSLPLTAEYASYLSPPPPVSPFHSPSIKPYACGTETCWPSGAPTSRSCFTTSKELFDHNKAEHSDEAYTEKPYRCALAGCGKSWKSINGLQYHLQISTAHFRTALSSRFSTQSFSEEVGSGTEPEVDENEREFVCPVPNCFKAYKHSSGLRYHVKHGHPQNLPVQLLEVPPTLARQIPTKTRRMRRKARSEEL</sequence>
<keyword evidence="3" id="KW-0804">Transcription</keyword>
<dbReference type="Gene3D" id="3.30.160.60">
    <property type="entry name" value="Classic Zinc Finger"/>
    <property type="match status" value="1"/>
</dbReference>
<dbReference type="InterPro" id="IPR036236">
    <property type="entry name" value="Znf_C2H2_sf"/>
</dbReference>
<dbReference type="InterPro" id="IPR013087">
    <property type="entry name" value="Znf_C2H2_type"/>
</dbReference>
<keyword evidence="4" id="KW-0539">Nucleus</keyword>
<feature type="domain" description="HTH myb-type" evidence="9">
    <location>
        <begin position="110"/>
        <end position="159"/>
    </location>
</feature>
<dbReference type="Pfam" id="PF00249">
    <property type="entry name" value="Myb_DNA-binding"/>
    <property type="match status" value="1"/>
</dbReference>
<evidence type="ECO:0000256" key="3">
    <source>
        <dbReference type="ARBA" id="ARBA00023163"/>
    </source>
</evidence>
<dbReference type="HOGENOM" id="CLU_021970_0_0_1"/>
<evidence type="ECO:0000256" key="6">
    <source>
        <dbReference type="SAM" id="MobiDB-lite"/>
    </source>
</evidence>
<evidence type="ECO:0000259" key="9">
    <source>
        <dbReference type="PROSITE" id="PS51294"/>
    </source>
</evidence>
<dbReference type="Pfam" id="PF13921">
    <property type="entry name" value="Myb_DNA-bind_6"/>
    <property type="match status" value="1"/>
</dbReference>
<feature type="compositionally biased region" description="Low complexity" evidence="6">
    <location>
        <begin position="231"/>
        <end position="245"/>
    </location>
</feature>
<dbReference type="PROSITE" id="PS50157">
    <property type="entry name" value="ZINC_FINGER_C2H2_2"/>
    <property type="match status" value="2"/>
</dbReference>
<keyword evidence="2" id="KW-0238">DNA-binding</keyword>
<name>K5W9F1_AGABU</name>
<dbReference type="InterPro" id="IPR009057">
    <property type="entry name" value="Homeodomain-like_sf"/>
</dbReference>
<accession>K5W9F1</accession>